<keyword evidence="3" id="KW-1003">Cell membrane</keyword>
<evidence type="ECO:0000313" key="11">
    <source>
        <dbReference type="Proteomes" id="UP000426328"/>
    </source>
</evidence>
<dbReference type="Proteomes" id="UP000426328">
    <property type="component" value="Chromosome"/>
</dbReference>
<feature type="transmembrane region" description="Helical" evidence="7">
    <location>
        <begin position="675"/>
        <end position="693"/>
    </location>
</feature>
<evidence type="ECO:0000259" key="8">
    <source>
        <dbReference type="Pfam" id="PF03176"/>
    </source>
</evidence>
<dbReference type="KEGG" id="aamb:D1866_12730"/>
<evidence type="ECO:0000256" key="1">
    <source>
        <dbReference type="ARBA" id="ARBA00004651"/>
    </source>
</evidence>
<evidence type="ECO:0000313" key="9">
    <source>
        <dbReference type="EMBL" id="MQL54963.1"/>
    </source>
</evidence>
<evidence type="ECO:0000256" key="2">
    <source>
        <dbReference type="ARBA" id="ARBA00010157"/>
    </source>
</evidence>
<feature type="transmembrane region" description="Helical" evidence="7">
    <location>
        <begin position="330"/>
        <end position="351"/>
    </location>
</feature>
<accession>A0A650CZ17</accession>
<dbReference type="Proteomes" id="UP000474054">
    <property type="component" value="Unassembled WGS sequence"/>
</dbReference>
<dbReference type="SUPFAM" id="SSF82866">
    <property type="entry name" value="Multidrug efflux transporter AcrB transmembrane domain"/>
    <property type="match status" value="2"/>
</dbReference>
<feature type="transmembrane region" description="Helical" evidence="7">
    <location>
        <begin position="306"/>
        <end position="323"/>
    </location>
</feature>
<dbReference type="EMBL" id="CP045482">
    <property type="protein sequence ID" value="QGR22747.1"/>
    <property type="molecule type" value="Genomic_DNA"/>
</dbReference>
<dbReference type="Pfam" id="PF03176">
    <property type="entry name" value="MMPL"/>
    <property type="match status" value="2"/>
</dbReference>
<feature type="transmembrane region" description="Helical" evidence="7">
    <location>
        <begin position="357"/>
        <end position="382"/>
    </location>
</feature>
<dbReference type="InterPro" id="IPR050545">
    <property type="entry name" value="Mycobact_MmpL"/>
</dbReference>
<keyword evidence="4 7" id="KW-0812">Transmembrane</keyword>
<dbReference type="AlphaFoldDB" id="A0A650CZ17"/>
<keyword evidence="5 7" id="KW-1133">Transmembrane helix</keyword>
<reference evidence="10 11" key="2">
    <citation type="submission" date="2019-10" db="EMBL/GenBank/DDBJ databases">
        <title>Genome Sequences from Six Type Strain Members of the Archaeal Family Sulfolobaceae: Acidianus ambivalens, Acidianus infernus, Metallosphaera prunae, Stygiolobus azoricus, Sulfolobus metallicus, and Sulfurisphaera ohwakuensis.</title>
        <authorList>
            <person name="Counts J.A."/>
            <person name="Kelly R.M."/>
        </authorList>
    </citation>
    <scope>NUCLEOTIDE SEQUENCE [LARGE SCALE GENOMIC DNA]</scope>
    <source>
        <strain evidence="10 11">LEI 10</strain>
    </source>
</reference>
<feature type="transmembrane region" description="Helical" evidence="7">
    <location>
        <begin position="648"/>
        <end position="668"/>
    </location>
</feature>
<name>A0A650CZ17_ACIAM</name>
<evidence type="ECO:0000313" key="12">
    <source>
        <dbReference type="Proteomes" id="UP000474054"/>
    </source>
</evidence>
<feature type="transmembrane region" description="Helical" evidence="7">
    <location>
        <begin position="776"/>
        <end position="801"/>
    </location>
</feature>
<dbReference type="RefSeq" id="WP_152940377.1">
    <property type="nucleotide sequence ID" value="NZ_CP045482.1"/>
</dbReference>
<proteinExistence type="inferred from homology"/>
<comment type="similarity">
    <text evidence="2">Belongs to the resistance-nodulation-cell division (RND) (TC 2.A.6) family. MmpL subfamily.</text>
</comment>
<feature type="domain" description="Membrane transport protein MMPL" evidence="8">
    <location>
        <begin position="650"/>
        <end position="808"/>
    </location>
</feature>
<keyword evidence="6 7" id="KW-0472">Membrane</keyword>
<reference evidence="9 12" key="1">
    <citation type="submission" date="2019-10" db="EMBL/GenBank/DDBJ databases">
        <title>Comparative genomics of sulfur disproportionating microorganisms.</title>
        <authorList>
            <person name="Ward L.M."/>
            <person name="Bertran E."/>
            <person name="Johnston D."/>
        </authorList>
    </citation>
    <scope>NUCLEOTIDE SEQUENCE [LARGE SCALE GENOMIC DNA]</scope>
    <source>
        <strain evidence="9 12">DSM 3772</strain>
    </source>
</reference>
<dbReference type="EMBL" id="WHYS01000001">
    <property type="protein sequence ID" value="MQL54963.1"/>
    <property type="molecule type" value="Genomic_DNA"/>
</dbReference>
<dbReference type="GO" id="GO:0005886">
    <property type="term" value="C:plasma membrane"/>
    <property type="evidence" value="ECO:0007669"/>
    <property type="project" value="UniProtKB-SubCell"/>
</dbReference>
<evidence type="ECO:0000313" key="10">
    <source>
        <dbReference type="EMBL" id="QGR22747.1"/>
    </source>
</evidence>
<dbReference type="PANTHER" id="PTHR33406:SF6">
    <property type="entry name" value="MEMBRANE PROTEIN YDGH-RELATED"/>
    <property type="match status" value="1"/>
</dbReference>
<dbReference type="Gene3D" id="1.20.1640.10">
    <property type="entry name" value="Multidrug efflux transporter AcrB transmembrane domain"/>
    <property type="match status" value="2"/>
</dbReference>
<feature type="transmembrane region" description="Helical" evidence="7">
    <location>
        <begin position="403"/>
        <end position="423"/>
    </location>
</feature>
<evidence type="ECO:0000256" key="4">
    <source>
        <dbReference type="ARBA" id="ARBA00022692"/>
    </source>
</evidence>
<dbReference type="InterPro" id="IPR004869">
    <property type="entry name" value="MMPL_dom"/>
</dbReference>
<evidence type="ECO:0000256" key="3">
    <source>
        <dbReference type="ARBA" id="ARBA00022475"/>
    </source>
</evidence>
<feature type="transmembrane region" description="Helical" evidence="7">
    <location>
        <begin position="699"/>
        <end position="721"/>
    </location>
</feature>
<feature type="transmembrane region" description="Helical" evidence="7">
    <location>
        <begin position="435"/>
        <end position="458"/>
    </location>
</feature>
<evidence type="ECO:0000256" key="6">
    <source>
        <dbReference type="ARBA" id="ARBA00023136"/>
    </source>
</evidence>
<feature type="transmembrane region" description="Helical" evidence="7">
    <location>
        <begin position="493"/>
        <end position="511"/>
    </location>
</feature>
<feature type="transmembrane region" description="Helical" evidence="7">
    <location>
        <begin position="742"/>
        <end position="764"/>
    </location>
</feature>
<feature type="domain" description="Membrane transport protein MMPL" evidence="8">
    <location>
        <begin position="280"/>
        <end position="448"/>
    </location>
</feature>
<dbReference type="GeneID" id="42780613"/>
<evidence type="ECO:0000256" key="5">
    <source>
        <dbReference type="ARBA" id="ARBA00022989"/>
    </source>
</evidence>
<dbReference type="PANTHER" id="PTHR33406">
    <property type="entry name" value="MEMBRANE PROTEIN MJ1562-RELATED"/>
    <property type="match status" value="1"/>
</dbReference>
<organism evidence="10 11">
    <name type="scientific">Acidianus ambivalens</name>
    <name type="common">Desulfurolobus ambivalens</name>
    <dbReference type="NCBI Taxonomy" id="2283"/>
    <lineage>
        <taxon>Archaea</taxon>
        <taxon>Thermoproteota</taxon>
        <taxon>Thermoprotei</taxon>
        <taxon>Sulfolobales</taxon>
        <taxon>Sulfolobaceae</taxon>
        <taxon>Acidianus</taxon>
    </lineage>
</organism>
<sequence>MKPSVFIIAVWILIALLLAPIAINIQSHFVYSDSPFLTTQYQSVKVENILKEYFNYTKESELFVIINGSYNESLEKINASLHYLYDAKLITPYEYISQVNSSYMSFVNPIIKEYENNLSYAIELYHNLTVEREELLSNLSWFYYQLNVTFKEGHNVTPSSYVTIYEEYLEETHNPILAGVKTFNDPFILLFSINNYTNESLIKETLCTFSNYSYLIYKLTGKYFPLCALQNTSVYVLHEVESKIPPPPIRLCNFHRGNTWIFIVQVPDNESLTNVEEFMQNTPAIVTGHFAIYAQSAYYTQQDLKIIDLVTIILVGSLLVILLRALFPIIFLIFSAVLGIEIAYSFLYLATFAGYKIYYISGLVIPPIVFGITIDYSILFMYRYFEEVRKNSNNALRTAFRTAGKGAIFSGLSITIGFSSFLLSPSPLLKNIGEALIIASLSALIPAILFNYTALKIVSLRLLSFPRKEVPNPIDVRQKYLRDVSTFSIKHKFYVMGIMVILALASFAVFFTHTTTVNFTEIVPSNSETVIGENILSNYFNYSVDYIIIKGDPNLTYDKIYNLSKEIIDCRGLAYGPASFGKFITRNLTYLVNIYSSHNYSLIEAYIPYPVFSKGAICFTQKLINQGYMVGGSNANRIDIVNNTVSTYYSFTLPLTIILITAYIALVLRSIVVPIRLSLTLLVSSLVGVAIIFEVFKEVYWLSPLIVFALLFSLGIDYDMFIILRIKEEKGKDEDERIIKGITYTGLVVTAAGLILAGAFFSLISADMRFLEEIGFSVGFSVVFDTFIVRPIFVPAIMSILKKYNWWPFAS</sequence>
<comment type="subcellular location">
    <subcellularLocation>
        <location evidence="1">Cell membrane</location>
        <topology evidence="1">Multi-pass membrane protein</topology>
    </subcellularLocation>
</comment>
<evidence type="ECO:0000256" key="7">
    <source>
        <dbReference type="SAM" id="Phobius"/>
    </source>
</evidence>
<gene>
    <name evidence="10" type="ORF">D1866_12730</name>
    <name evidence="9" type="ORF">GFB69_04170</name>
</gene>
<keyword evidence="11" id="KW-1185">Reference proteome</keyword>
<protein>
    <submittedName>
        <fullName evidence="10">MMPL family transporter</fullName>
    </submittedName>
</protein>